<dbReference type="Proteomes" id="UP000294901">
    <property type="component" value="Unassembled WGS sequence"/>
</dbReference>
<protein>
    <submittedName>
        <fullName evidence="2">Uncharacterized protein</fullName>
    </submittedName>
</protein>
<comment type="caution">
    <text evidence="2">The sequence shown here is derived from an EMBL/GenBank/DDBJ whole genome shotgun (WGS) entry which is preliminary data.</text>
</comment>
<evidence type="ECO:0000313" key="3">
    <source>
        <dbReference type="Proteomes" id="UP000294901"/>
    </source>
</evidence>
<reference evidence="2 3" key="1">
    <citation type="submission" date="2019-03" db="EMBL/GenBank/DDBJ databases">
        <title>Sequencing the genomes of 1000 actinobacteria strains.</title>
        <authorList>
            <person name="Klenk H.-P."/>
        </authorList>
    </citation>
    <scope>NUCLEOTIDE SEQUENCE [LARGE SCALE GENOMIC DNA]</scope>
    <source>
        <strain evidence="2 3">DSM 43805</strain>
    </source>
</reference>
<keyword evidence="1" id="KW-1133">Transmembrane helix</keyword>
<accession>A0A4R6JAH8</accession>
<evidence type="ECO:0000313" key="2">
    <source>
        <dbReference type="EMBL" id="TDO32502.1"/>
    </source>
</evidence>
<evidence type="ECO:0000256" key="1">
    <source>
        <dbReference type="SAM" id="Phobius"/>
    </source>
</evidence>
<keyword evidence="3" id="KW-1185">Reference proteome</keyword>
<gene>
    <name evidence="2" type="ORF">C8E87_7966</name>
</gene>
<name>A0A4R6JAH8_9ACTN</name>
<sequence length="186" mass="20515">MNTSPAWSPRRFLLDMAVIAVAASVLGWIAAGLLYSALFGRWVSPAWEFLITYGCAYTILFPFFSLLVTRRRPPVLRLTPYGIELAAARSDGVLVPGDAVTRVRVRRRRPIATLEVFVREADGARIVPVDRDGRRARGKRGGGAVRYRVPLAGLNESAVRAAIHEHLDGGGTWRSEDETARTASER</sequence>
<dbReference type="AlphaFoldDB" id="A0A4R6JAH8"/>
<dbReference type="RefSeq" id="WP_133878460.1">
    <property type="nucleotide sequence ID" value="NZ_BOMD01000033.1"/>
</dbReference>
<feature type="transmembrane region" description="Helical" evidence="1">
    <location>
        <begin position="12"/>
        <end position="38"/>
    </location>
</feature>
<organism evidence="2 3">
    <name type="scientific">Paractinoplanes brasiliensis</name>
    <dbReference type="NCBI Taxonomy" id="52695"/>
    <lineage>
        <taxon>Bacteria</taxon>
        <taxon>Bacillati</taxon>
        <taxon>Actinomycetota</taxon>
        <taxon>Actinomycetes</taxon>
        <taxon>Micromonosporales</taxon>
        <taxon>Micromonosporaceae</taxon>
        <taxon>Paractinoplanes</taxon>
    </lineage>
</organism>
<keyword evidence="1" id="KW-0472">Membrane</keyword>
<proteinExistence type="predicted"/>
<dbReference type="EMBL" id="SNWR01000002">
    <property type="protein sequence ID" value="TDO32502.1"/>
    <property type="molecule type" value="Genomic_DNA"/>
</dbReference>
<keyword evidence="1" id="KW-0812">Transmembrane</keyword>
<feature type="transmembrane region" description="Helical" evidence="1">
    <location>
        <begin position="50"/>
        <end position="68"/>
    </location>
</feature>